<organism evidence="16 17">
    <name type="scientific">Ramalina farinacea</name>
    <dbReference type="NCBI Taxonomy" id="258253"/>
    <lineage>
        <taxon>Eukaryota</taxon>
        <taxon>Fungi</taxon>
        <taxon>Dikarya</taxon>
        <taxon>Ascomycota</taxon>
        <taxon>Pezizomycotina</taxon>
        <taxon>Lecanoromycetes</taxon>
        <taxon>OSLEUM clade</taxon>
        <taxon>Lecanoromycetidae</taxon>
        <taxon>Lecanorales</taxon>
        <taxon>Lecanorineae</taxon>
        <taxon>Ramalinaceae</taxon>
        <taxon>Ramalina</taxon>
    </lineage>
</organism>
<comment type="subcellular location">
    <subcellularLocation>
        <location evidence="3">Cytoplasm</location>
    </subcellularLocation>
    <subcellularLocation>
        <location evidence="2">Nucleus</location>
    </subcellularLocation>
</comment>
<reference evidence="16" key="1">
    <citation type="journal article" date="2023" name="Genome Biol. Evol.">
        <title>First Whole Genome Sequence and Flow Cytometry Genome Size Data for the Lichen-Forming Fungus Ramalina farinacea (Ascomycota).</title>
        <authorList>
            <person name="Llewellyn T."/>
            <person name="Mian S."/>
            <person name="Hill R."/>
            <person name="Leitch I.J."/>
            <person name="Gaya E."/>
        </authorList>
    </citation>
    <scope>NUCLEOTIDE SEQUENCE</scope>
    <source>
        <strain evidence="16">LIQ254RAFAR</strain>
    </source>
</reference>
<feature type="compositionally biased region" description="Polar residues" evidence="15">
    <location>
        <begin position="11"/>
        <end position="37"/>
    </location>
</feature>
<evidence type="ECO:0000256" key="6">
    <source>
        <dbReference type="ARBA" id="ARBA00022490"/>
    </source>
</evidence>
<dbReference type="GO" id="GO:0004535">
    <property type="term" value="F:poly(A)-specific ribonuclease activity"/>
    <property type="evidence" value="ECO:0007669"/>
    <property type="project" value="UniProtKB-EC"/>
</dbReference>
<evidence type="ECO:0000256" key="3">
    <source>
        <dbReference type="ARBA" id="ARBA00004496"/>
    </source>
</evidence>
<feature type="region of interest" description="Disordered" evidence="15">
    <location>
        <begin position="420"/>
        <end position="509"/>
    </location>
</feature>
<evidence type="ECO:0000256" key="10">
    <source>
        <dbReference type="ARBA" id="ARBA00022839"/>
    </source>
</evidence>
<feature type="compositionally biased region" description="Low complexity" evidence="15">
    <location>
        <begin position="500"/>
        <end position="509"/>
    </location>
</feature>
<dbReference type="InterPro" id="IPR039637">
    <property type="entry name" value="CNOT7/CNOT8/Pop2"/>
</dbReference>
<keyword evidence="13" id="KW-0804">Transcription</keyword>
<comment type="catalytic activity">
    <reaction evidence="1">
        <text>Exonucleolytic cleavage of poly(A) to 5'-AMP.</text>
        <dbReference type="EC" id="3.1.13.4"/>
    </reaction>
</comment>
<comment type="caution">
    <text evidence="16">The sequence shown here is derived from an EMBL/GenBank/DDBJ whole genome shotgun (WGS) entry which is preliminary data.</text>
</comment>
<gene>
    <name evidence="16" type="primary">POP2</name>
    <name evidence="16" type="ORF">OHK93_002748</name>
</gene>
<evidence type="ECO:0000256" key="12">
    <source>
        <dbReference type="ARBA" id="ARBA00023015"/>
    </source>
</evidence>
<dbReference type="GO" id="GO:0030014">
    <property type="term" value="C:CCR4-NOT complex"/>
    <property type="evidence" value="ECO:0007669"/>
    <property type="project" value="InterPro"/>
</dbReference>
<keyword evidence="8" id="KW-0479">Metal-binding</keyword>
<evidence type="ECO:0000256" key="1">
    <source>
        <dbReference type="ARBA" id="ARBA00001663"/>
    </source>
</evidence>
<evidence type="ECO:0000256" key="2">
    <source>
        <dbReference type="ARBA" id="ARBA00004123"/>
    </source>
</evidence>
<dbReference type="EC" id="3.1.13.4" evidence="5"/>
<evidence type="ECO:0000256" key="7">
    <source>
        <dbReference type="ARBA" id="ARBA00022722"/>
    </source>
</evidence>
<feature type="region of interest" description="Disordered" evidence="15">
    <location>
        <begin position="96"/>
        <end position="120"/>
    </location>
</feature>
<keyword evidence="6" id="KW-0963">Cytoplasm</keyword>
<feature type="compositionally biased region" description="Low complexity" evidence="15">
    <location>
        <begin position="465"/>
        <end position="475"/>
    </location>
</feature>
<feature type="compositionally biased region" description="Gly residues" evidence="15">
    <location>
        <begin position="483"/>
        <end position="499"/>
    </location>
</feature>
<keyword evidence="9" id="KW-0378">Hydrolase</keyword>
<dbReference type="InterPro" id="IPR012337">
    <property type="entry name" value="RNaseH-like_sf"/>
</dbReference>
<evidence type="ECO:0000256" key="15">
    <source>
        <dbReference type="SAM" id="MobiDB-lite"/>
    </source>
</evidence>
<dbReference type="InterPro" id="IPR006941">
    <property type="entry name" value="RNase_CAF1"/>
</dbReference>
<keyword evidence="12" id="KW-0805">Transcription regulation</keyword>
<keyword evidence="17" id="KW-1185">Reference proteome</keyword>
<protein>
    <recommendedName>
        <fullName evidence="5">poly(A)-specific ribonuclease</fullName>
        <ecNumber evidence="5">3.1.13.4</ecNumber>
    </recommendedName>
</protein>
<dbReference type="InterPro" id="IPR036397">
    <property type="entry name" value="RNaseH_sf"/>
</dbReference>
<dbReference type="SUPFAM" id="SSF53098">
    <property type="entry name" value="Ribonuclease H-like"/>
    <property type="match status" value="1"/>
</dbReference>
<name>A0AA43QTZ5_9LECA</name>
<evidence type="ECO:0000256" key="11">
    <source>
        <dbReference type="ARBA" id="ARBA00022884"/>
    </source>
</evidence>
<evidence type="ECO:0000256" key="5">
    <source>
        <dbReference type="ARBA" id="ARBA00012161"/>
    </source>
</evidence>
<dbReference type="Gene3D" id="3.30.420.10">
    <property type="entry name" value="Ribonuclease H-like superfamily/Ribonuclease H"/>
    <property type="match status" value="1"/>
</dbReference>
<dbReference type="Pfam" id="PF04857">
    <property type="entry name" value="CAF1"/>
    <property type="match status" value="2"/>
</dbReference>
<dbReference type="AlphaFoldDB" id="A0AA43QTZ5"/>
<evidence type="ECO:0000313" key="16">
    <source>
        <dbReference type="EMBL" id="MDI1491539.1"/>
    </source>
</evidence>
<feature type="region of interest" description="Disordered" evidence="15">
    <location>
        <begin position="1"/>
        <end position="78"/>
    </location>
</feature>
<dbReference type="PANTHER" id="PTHR10797">
    <property type="entry name" value="CCR4-NOT TRANSCRIPTION COMPLEX SUBUNIT"/>
    <property type="match status" value="1"/>
</dbReference>
<evidence type="ECO:0000256" key="13">
    <source>
        <dbReference type="ARBA" id="ARBA00023163"/>
    </source>
</evidence>
<accession>A0AA43QTZ5</accession>
<evidence type="ECO:0000256" key="4">
    <source>
        <dbReference type="ARBA" id="ARBA00008372"/>
    </source>
</evidence>
<comment type="similarity">
    <text evidence="4">Belongs to the CAF1 family.</text>
</comment>
<evidence type="ECO:0000256" key="9">
    <source>
        <dbReference type="ARBA" id="ARBA00022801"/>
    </source>
</evidence>
<keyword evidence="14" id="KW-0539">Nucleus</keyword>
<dbReference type="EMBL" id="JAPUFD010000015">
    <property type="protein sequence ID" value="MDI1491539.1"/>
    <property type="molecule type" value="Genomic_DNA"/>
</dbReference>
<dbReference type="GO" id="GO:0005737">
    <property type="term" value="C:cytoplasm"/>
    <property type="evidence" value="ECO:0007669"/>
    <property type="project" value="UniProtKB-SubCell"/>
</dbReference>
<feature type="compositionally biased region" description="Polar residues" evidence="15">
    <location>
        <begin position="427"/>
        <end position="438"/>
    </location>
</feature>
<keyword evidence="7" id="KW-0540">Nuclease</keyword>
<dbReference type="GO" id="GO:0046872">
    <property type="term" value="F:metal ion binding"/>
    <property type="evidence" value="ECO:0007669"/>
    <property type="project" value="UniProtKB-KW"/>
</dbReference>
<dbReference type="GO" id="GO:0003723">
    <property type="term" value="F:RNA binding"/>
    <property type="evidence" value="ECO:0007669"/>
    <property type="project" value="UniProtKB-KW"/>
</dbReference>
<evidence type="ECO:0000256" key="8">
    <source>
        <dbReference type="ARBA" id="ARBA00022723"/>
    </source>
</evidence>
<sequence>MKASSRFGAHTPSNNYAHNQSSLPHRVPQHQTSNSTGLPPPAYNNPFAPTANPFSTTNSSLSGGFGPTNGFNPASGTGLGSREALEGFVYGAQLQQQSQQKAQMRRSKGGSKGGGDSRIRDVWASNLDEEMDLLEQLIEKYPYVSMDTEFPGIVARPMGQFTSKADYHYQCLRCNVDLLKIIQMGISIFDEEGNSPPSNLADIPGIDLPSQSSRSCPTTWQFNFKFSFEEDMYNSTSIDFIQDCGVDLKRCETEGIDPEKIGSRLVTSGLACFDDVQWMTFHSGYDFAYMLKLMNRNELPEDEAEYRKLMKLYFPSIYDIKFMVQHAQRHQTINDQPLTPEAATILNALPGGKGGLQSLAEELHVRRVGPAHCAGSDALLTGKVFFEVKSKIFGGHIDPDKYLNEVWGLNKSGASSMFSPSNTFSSVTDSTPNLNGATIYQPANAMPPPSTPAPSHAGTNSTTPQQQQQQQQQQQTPRESSGNIGGTGSLTPGGGGGVFGAFRGFGSKG</sequence>
<keyword evidence="10" id="KW-0269">Exonuclease</keyword>
<evidence type="ECO:0000313" key="17">
    <source>
        <dbReference type="Proteomes" id="UP001161017"/>
    </source>
</evidence>
<feature type="compositionally biased region" description="Polar residues" evidence="15">
    <location>
        <begin position="52"/>
        <end position="62"/>
    </location>
</feature>
<dbReference type="GO" id="GO:0005634">
    <property type="term" value="C:nucleus"/>
    <property type="evidence" value="ECO:0007669"/>
    <property type="project" value="UniProtKB-SubCell"/>
</dbReference>
<evidence type="ECO:0000256" key="14">
    <source>
        <dbReference type="ARBA" id="ARBA00023242"/>
    </source>
</evidence>
<dbReference type="Proteomes" id="UP001161017">
    <property type="component" value="Unassembled WGS sequence"/>
</dbReference>
<proteinExistence type="inferred from homology"/>
<keyword evidence="11" id="KW-0694">RNA-binding</keyword>